<evidence type="ECO:0000313" key="2">
    <source>
        <dbReference type="EMBL" id="PIM02413.1"/>
    </source>
</evidence>
<organism evidence="2 3">
    <name type="scientific">Toxoplasma gondii COUG</name>
    <dbReference type="NCBI Taxonomy" id="1074873"/>
    <lineage>
        <taxon>Eukaryota</taxon>
        <taxon>Sar</taxon>
        <taxon>Alveolata</taxon>
        <taxon>Apicomplexa</taxon>
        <taxon>Conoidasida</taxon>
        <taxon>Coccidia</taxon>
        <taxon>Eucoccidiorida</taxon>
        <taxon>Eimeriorina</taxon>
        <taxon>Sarcocystidae</taxon>
        <taxon>Toxoplasma</taxon>
    </lineage>
</organism>
<evidence type="ECO:0000256" key="1">
    <source>
        <dbReference type="SAM" id="MobiDB-lite"/>
    </source>
</evidence>
<name>A0A2G8Y578_TOXGO</name>
<dbReference type="EMBL" id="AGQR02001172">
    <property type="protein sequence ID" value="PIM02413.1"/>
    <property type="molecule type" value="Genomic_DNA"/>
</dbReference>
<proteinExistence type="predicted"/>
<feature type="region of interest" description="Disordered" evidence="1">
    <location>
        <begin position="1"/>
        <end position="33"/>
    </location>
</feature>
<gene>
    <name evidence="2" type="ORF">TGCOUG_392590</name>
</gene>
<dbReference type="VEuPathDB" id="ToxoDB:TGCOUG_392590"/>
<accession>A0A2G8Y578</accession>
<dbReference type="Proteomes" id="UP000236343">
    <property type="component" value="Unassembled WGS sequence"/>
</dbReference>
<reference evidence="2 3" key="1">
    <citation type="journal article" date="2016" name="Nat. Commun.">
        <title>Local admixture of amplified and diversified secreted pathogenesis determinants shapes mosaic Toxoplasma gondii genomes.</title>
        <authorList>
            <person name="Lorenzi H."/>
            <person name="Khan A."/>
            <person name="Behnke M.S."/>
            <person name="Namasivayam S."/>
            <person name="Swapna L.S."/>
            <person name="Hadjithomas M."/>
            <person name="Karamycheva S."/>
            <person name="Pinney D."/>
            <person name="Brunk B.P."/>
            <person name="Ajioka J.W."/>
            <person name="Ajzenberg D."/>
            <person name="Boothroyd J.C."/>
            <person name="Boyle J.P."/>
            <person name="Darde M.L."/>
            <person name="Diaz-Miranda M.A."/>
            <person name="Dubey J.P."/>
            <person name="Fritz H.M."/>
            <person name="Gennari S.M."/>
            <person name="Gregory B.D."/>
            <person name="Kim K."/>
            <person name="Saeij J.P."/>
            <person name="Su C."/>
            <person name="White M.W."/>
            <person name="Zhu X.Q."/>
            <person name="Howe D.K."/>
            <person name="Rosenthal B.M."/>
            <person name="Grigg M.E."/>
            <person name="Parkinson J."/>
            <person name="Liu L."/>
            <person name="Kissinger J.C."/>
            <person name="Roos D.S."/>
            <person name="Sibley L.D."/>
        </authorList>
    </citation>
    <scope>NUCLEOTIDE SEQUENCE [LARGE SCALE GENOMIC DNA]</scope>
    <source>
        <strain evidence="2 3">COUG</strain>
    </source>
</reference>
<evidence type="ECO:0000313" key="3">
    <source>
        <dbReference type="Proteomes" id="UP000236343"/>
    </source>
</evidence>
<dbReference type="AlphaFoldDB" id="A0A2G8Y578"/>
<protein>
    <submittedName>
        <fullName evidence="2">Uncharacterized protein</fullName>
    </submittedName>
</protein>
<comment type="caution">
    <text evidence="2">The sequence shown here is derived from an EMBL/GenBank/DDBJ whole genome shotgun (WGS) entry which is preliminary data.</text>
</comment>
<sequence length="138" mass="15326">MRISFLRDKVKSGTRDRRTERDQREREGRRGDLIRTTQGTHSLISASSVEGATSLRVFVDSQTESSLLPATFLSASPGHTSSCSHECRGTLGERFLSNVPEQATWTVLNATSVVRRMRMGGCSLAGPSLCFHLLCRRR</sequence>